<comment type="caution">
    <text evidence="1">The sequence shown here is derived from an EMBL/GenBank/DDBJ whole genome shotgun (WGS) entry which is preliminary data.</text>
</comment>
<keyword evidence="2" id="KW-1185">Reference proteome</keyword>
<proteinExistence type="predicted"/>
<evidence type="ECO:0000313" key="1">
    <source>
        <dbReference type="EMBL" id="KAJ0184671.1"/>
    </source>
</evidence>
<evidence type="ECO:0000313" key="2">
    <source>
        <dbReference type="Proteomes" id="UP000235145"/>
    </source>
</evidence>
<reference evidence="1 2" key="1">
    <citation type="journal article" date="2017" name="Nat. Commun.">
        <title>Genome assembly with in vitro proximity ligation data and whole-genome triplication in lettuce.</title>
        <authorList>
            <person name="Reyes-Chin-Wo S."/>
            <person name="Wang Z."/>
            <person name="Yang X."/>
            <person name="Kozik A."/>
            <person name="Arikit S."/>
            <person name="Song C."/>
            <person name="Xia L."/>
            <person name="Froenicke L."/>
            <person name="Lavelle D.O."/>
            <person name="Truco M.J."/>
            <person name="Xia R."/>
            <person name="Zhu S."/>
            <person name="Xu C."/>
            <person name="Xu H."/>
            <person name="Xu X."/>
            <person name="Cox K."/>
            <person name="Korf I."/>
            <person name="Meyers B.C."/>
            <person name="Michelmore R.W."/>
        </authorList>
    </citation>
    <scope>NUCLEOTIDE SEQUENCE [LARGE SCALE GENOMIC DNA]</scope>
    <source>
        <strain evidence="2">cv. Salinas</strain>
        <tissue evidence="1">Seedlings</tissue>
    </source>
</reference>
<protein>
    <submittedName>
        <fullName evidence="1">Uncharacterized protein</fullName>
    </submittedName>
</protein>
<accession>A0A9R1WNX8</accession>
<dbReference type="AlphaFoldDB" id="A0A9R1WNX8"/>
<sequence length="129" mass="14675">MTVTSCNGVDIIIIFEKQKNISTRQPTSLVVDDKLEEYHYSYPLNNIFHSSVAACILNMSDLCVGTYSVIEQIPEQYTLRHWCQDVIPTKLLKRCFSNSFVDSNSDMTTVEKISTVDCCVSFFSHDCNT</sequence>
<gene>
    <name evidence="1" type="ORF">LSAT_V11C900499740</name>
</gene>
<dbReference type="Proteomes" id="UP000235145">
    <property type="component" value="Unassembled WGS sequence"/>
</dbReference>
<name>A0A9R1WNX8_LACSA</name>
<dbReference type="EMBL" id="NBSK02000009">
    <property type="protein sequence ID" value="KAJ0184671.1"/>
    <property type="molecule type" value="Genomic_DNA"/>
</dbReference>
<organism evidence="1 2">
    <name type="scientific">Lactuca sativa</name>
    <name type="common">Garden lettuce</name>
    <dbReference type="NCBI Taxonomy" id="4236"/>
    <lineage>
        <taxon>Eukaryota</taxon>
        <taxon>Viridiplantae</taxon>
        <taxon>Streptophyta</taxon>
        <taxon>Embryophyta</taxon>
        <taxon>Tracheophyta</taxon>
        <taxon>Spermatophyta</taxon>
        <taxon>Magnoliopsida</taxon>
        <taxon>eudicotyledons</taxon>
        <taxon>Gunneridae</taxon>
        <taxon>Pentapetalae</taxon>
        <taxon>asterids</taxon>
        <taxon>campanulids</taxon>
        <taxon>Asterales</taxon>
        <taxon>Asteraceae</taxon>
        <taxon>Cichorioideae</taxon>
        <taxon>Cichorieae</taxon>
        <taxon>Lactucinae</taxon>
        <taxon>Lactuca</taxon>
    </lineage>
</organism>